<protein>
    <recommendedName>
        <fullName evidence="2">HNH nuclease domain-containing protein</fullName>
    </recommendedName>
</protein>
<dbReference type="CDD" id="cd00085">
    <property type="entry name" value="HNHc"/>
    <property type="match status" value="1"/>
</dbReference>
<dbReference type="EMBL" id="AP023343">
    <property type="protein sequence ID" value="BCI84809.1"/>
    <property type="molecule type" value="Genomic_DNA"/>
</dbReference>
<accession>A0A653EN07</accession>
<keyword evidence="5" id="KW-1185">Reference proteome</keyword>
<organism evidence="4">
    <name type="scientific">Mycobacterium kansasii</name>
    <dbReference type="NCBI Taxonomy" id="1768"/>
    <lineage>
        <taxon>Bacteria</taxon>
        <taxon>Bacillati</taxon>
        <taxon>Actinomycetota</taxon>
        <taxon>Actinomycetes</taxon>
        <taxon>Mycobacteriales</taxon>
        <taxon>Mycobacteriaceae</taxon>
        <taxon>Mycobacterium</taxon>
    </lineage>
</organism>
<evidence type="ECO:0000313" key="3">
    <source>
        <dbReference type="EMBL" id="BCI84809.1"/>
    </source>
</evidence>
<dbReference type="Pfam" id="PF02720">
    <property type="entry name" value="DUF222"/>
    <property type="match status" value="1"/>
</dbReference>
<evidence type="ECO:0000313" key="5">
    <source>
        <dbReference type="Proteomes" id="UP000516380"/>
    </source>
</evidence>
<evidence type="ECO:0000313" key="4">
    <source>
        <dbReference type="EMBL" id="VTO98914.1"/>
    </source>
</evidence>
<dbReference type="Gene3D" id="1.10.30.50">
    <property type="match status" value="1"/>
</dbReference>
<feature type="region of interest" description="Disordered" evidence="1">
    <location>
        <begin position="442"/>
        <end position="509"/>
    </location>
</feature>
<dbReference type="EMBL" id="LR589270">
    <property type="protein sequence ID" value="VTO98914.1"/>
    <property type="molecule type" value="Genomic_DNA"/>
</dbReference>
<evidence type="ECO:0000259" key="2">
    <source>
        <dbReference type="SMART" id="SM00507"/>
    </source>
</evidence>
<sequence>MTRLVTGHTLLRRPTASGKRGFAWGSVAANCVQKYSGRPQPDGGWSFGCGIIECRFDSRAEVIAHCDDWFERRCPSKTAESAQLVERICAATRAENRAAAAQLVAIGELFAYRLSRCSETEDWAVDTMEAVAAEVAAALRISQGLAASRLRYARVMRERLPQVAEVFKAGEIDYLAFQTLAYRTDLIEDSAVLAAVDGELFVKLPRWPSMSRGRLGAQVDKIVANADADALRRRTKQQRDREICIDEVQGGISLIRGRLLSPHAHALEQRLDALANTVCPRDPRSRHQRRADALGALAAGADRLGCRCGHRECAAGTRPAATPVVIHVIAESAAVAGSGSITASEMGADGLITAELIAELAVSAKLVPLTHPGDAAPEPGYVPSKALADFVRCRDLTCRWPGCDRPASRCDLDHTIPVSQGGPTHASNLKCYCRTHHRTAKEPFSERHGHDRHTHHQQRPAGRRFARHPRASWRGVRRPMGRRHHQPPLSADHRRSPQHHREHQRAGVG</sequence>
<gene>
    <name evidence="4" type="ORF">BIN_B_01663</name>
    <name evidence="3" type="ORF">NIIDMKKI_00150</name>
</gene>
<proteinExistence type="predicted"/>
<reference evidence="4" key="1">
    <citation type="submission" date="2019-05" db="EMBL/GenBank/DDBJ databases">
        <authorList>
            <person name="Naeem R."/>
            <person name="Antony C."/>
            <person name="Guan Q."/>
        </authorList>
    </citation>
    <scope>NUCLEOTIDE SEQUENCE</scope>
    <source>
        <strain evidence="4">3</strain>
    </source>
</reference>
<feature type="compositionally biased region" description="Basic residues" evidence="1">
    <location>
        <begin position="450"/>
        <end position="486"/>
    </location>
</feature>
<reference evidence="3 5" key="2">
    <citation type="submission" date="2020-07" db="EMBL/GenBank/DDBJ databases">
        <title>Mycobacterium kansasii (former subtype) with zoonotic potential isolated from diseased indoor pet cat, Japan.</title>
        <authorList>
            <person name="Fukano H."/>
            <person name="Terazono T."/>
            <person name="Hoshino Y."/>
        </authorList>
    </citation>
    <scope>NUCLEOTIDE SEQUENCE [LARGE SCALE GENOMIC DNA]</scope>
    <source>
        <strain evidence="3 5">Kuro-I</strain>
    </source>
</reference>
<dbReference type="InterPro" id="IPR003870">
    <property type="entry name" value="DUF222"/>
</dbReference>
<dbReference type="SMART" id="SM00507">
    <property type="entry name" value="HNHc"/>
    <property type="match status" value="1"/>
</dbReference>
<dbReference type="AlphaFoldDB" id="A0A653EN07"/>
<evidence type="ECO:0000256" key="1">
    <source>
        <dbReference type="SAM" id="MobiDB-lite"/>
    </source>
</evidence>
<feature type="domain" description="HNH nuclease" evidence="2">
    <location>
        <begin position="386"/>
        <end position="438"/>
    </location>
</feature>
<dbReference type="Proteomes" id="UP000516380">
    <property type="component" value="Chromosome"/>
</dbReference>
<name>A0A653EN07_MYCKA</name>
<dbReference type="InterPro" id="IPR003615">
    <property type="entry name" value="HNH_nuc"/>
</dbReference>